<dbReference type="InterPro" id="IPR051072">
    <property type="entry name" value="CACNG_subunit"/>
</dbReference>
<keyword evidence="1" id="KW-0812">Transmembrane</keyword>
<dbReference type="EMBL" id="UYRR01031099">
    <property type="protein sequence ID" value="VDK45730.1"/>
    <property type="molecule type" value="Genomic_DNA"/>
</dbReference>
<name>A0A3P6QQ02_ANISI</name>
<dbReference type="GO" id="GO:0032281">
    <property type="term" value="C:AMPA glutamate receptor complex"/>
    <property type="evidence" value="ECO:0007669"/>
    <property type="project" value="TreeGrafter"/>
</dbReference>
<accession>A0A3P6QQ02</accession>
<dbReference type="GO" id="GO:0016247">
    <property type="term" value="F:channel regulator activity"/>
    <property type="evidence" value="ECO:0007669"/>
    <property type="project" value="TreeGrafter"/>
</dbReference>
<dbReference type="GO" id="GO:0099590">
    <property type="term" value="P:neurotransmitter receptor internalization"/>
    <property type="evidence" value="ECO:0007669"/>
    <property type="project" value="TreeGrafter"/>
</dbReference>
<evidence type="ECO:0000256" key="1">
    <source>
        <dbReference type="SAM" id="Phobius"/>
    </source>
</evidence>
<feature type="transmembrane region" description="Helical" evidence="1">
    <location>
        <begin position="88"/>
        <end position="109"/>
    </location>
</feature>
<evidence type="ECO:0000313" key="3">
    <source>
        <dbReference type="Proteomes" id="UP000267096"/>
    </source>
</evidence>
<dbReference type="PANTHER" id="PTHR12107">
    <property type="entry name" value="VOLTAGE-DEPENDENT CALCIUM CHANNEL GAMMA SUBUNIT"/>
    <property type="match status" value="1"/>
</dbReference>
<keyword evidence="1" id="KW-0472">Membrane</keyword>
<dbReference type="Gene3D" id="1.20.140.150">
    <property type="match status" value="1"/>
</dbReference>
<organism evidence="2 3">
    <name type="scientific">Anisakis simplex</name>
    <name type="common">Herring worm</name>
    <dbReference type="NCBI Taxonomy" id="6269"/>
    <lineage>
        <taxon>Eukaryota</taxon>
        <taxon>Metazoa</taxon>
        <taxon>Ecdysozoa</taxon>
        <taxon>Nematoda</taxon>
        <taxon>Chromadorea</taxon>
        <taxon>Rhabditida</taxon>
        <taxon>Spirurina</taxon>
        <taxon>Ascaridomorpha</taxon>
        <taxon>Ascaridoidea</taxon>
        <taxon>Anisakidae</taxon>
        <taxon>Anisakis</taxon>
        <taxon>Anisakis simplex complex</taxon>
    </lineage>
</organism>
<dbReference type="GO" id="GO:0098970">
    <property type="term" value="P:postsynaptic neurotransmitter receptor diffusion trapping"/>
    <property type="evidence" value="ECO:0007669"/>
    <property type="project" value="TreeGrafter"/>
</dbReference>
<feature type="transmembrane region" description="Helical" evidence="1">
    <location>
        <begin position="55"/>
        <end position="76"/>
    </location>
</feature>
<keyword evidence="1" id="KW-1133">Transmembrane helix</keyword>
<reference evidence="2 3" key="1">
    <citation type="submission" date="2018-11" db="EMBL/GenBank/DDBJ databases">
        <authorList>
            <consortium name="Pathogen Informatics"/>
        </authorList>
    </citation>
    <scope>NUCLEOTIDE SEQUENCE [LARGE SCALE GENOMIC DNA]</scope>
</reference>
<evidence type="ECO:0000313" key="2">
    <source>
        <dbReference type="EMBL" id="VDK45730.1"/>
    </source>
</evidence>
<dbReference type="Proteomes" id="UP000267096">
    <property type="component" value="Unassembled WGS sequence"/>
</dbReference>
<dbReference type="GO" id="GO:0005245">
    <property type="term" value="F:voltage-gated calcium channel activity"/>
    <property type="evidence" value="ECO:0007669"/>
    <property type="project" value="TreeGrafter"/>
</dbReference>
<dbReference type="AlphaFoldDB" id="A0A3P6QQ02"/>
<dbReference type="GO" id="GO:0098943">
    <property type="term" value="P:neurotransmitter receptor transport, postsynaptic endosome to lysosome"/>
    <property type="evidence" value="ECO:0007669"/>
    <property type="project" value="TreeGrafter"/>
</dbReference>
<dbReference type="GO" id="GO:0051968">
    <property type="term" value="P:positive regulation of synaptic transmission, glutamatergic"/>
    <property type="evidence" value="ECO:0007669"/>
    <property type="project" value="TreeGrafter"/>
</dbReference>
<proteinExistence type="predicted"/>
<dbReference type="PANTHER" id="PTHR12107:SF6">
    <property type="entry name" value="STARGAZIN (MAMMALIAN CALCIUM CHANNEL) HOMOLOG"/>
    <property type="match status" value="1"/>
</dbReference>
<dbReference type="OrthoDB" id="5917530at2759"/>
<sequence>MQMCRKHIESIYDTDDISSYLSRKEIELQCHWNPIFTGDDLTDFSSATLAIEKRLAIPALMHVIGTAICYSAFCLGTFGHIERSSCTIVSAILYICGGLVILMGVLQFVCVVDDELAPRMKPNAAGEPSKFGFEYGYSFFFSSLSFLPLQMCACFHAFLYFRRYPTAIDKMKVVPGLESKSMFYFTFHISSFT</sequence>
<dbReference type="GO" id="GO:0019226">
    <property type="term" value="P:transmission of nerve impulse"/>
    <property type="evidence" value="ECO:0007669"/>
    <property type="project" value="TreeGrafter"/>
</dbReference>
<gene>
    <name evidence="2" type="ORF">ASIM_LOCUS11754</name>
</gene>
<dbReference type="GO" id="GO:0098839">
    <property type="term" value="C:postsynaptic density membrane"/>
    <property type="evidence" value="ECO:0007669"/>
    <property type="project" value="TreeGrafter"/>
</dbReference>
<protein>
    <submittedName>
        <fullName evidence="2">Uncharacterized protein</fullName>
    </submittedName>
</protein>
<feature type="transmembrane region" description="Helical" evidence="1">
    <location>
        <begin position="139"/>
        <end position="161"/>
    </location>
</feature>
<keyword evidence="3" id="KW-1185">Reference proteome</keyword>